<keyword evidence="5" id="KW-1185">Reference proteome</keyword>
<sequence length="349" mass="40962">MDEMKTLLTEISLVNSLVELKRLHEKLERQMNEQLKRYDSMEELVYSLSEVHDALVKKTLYFAECETVQSAVGERPKTWCWFVMGSMGRREATIWADQDNGILFDCEQGKEQKCYAYIQQFAAVGTKYLQAVGYPFCPGNVMATNPRWSNSLQDWCTKIYNYLAGHLPNDIRFLLMAVDMRPIYGELRLVEEEKQRMTEWIYQRPIILKRVGEHSLFPKIPLGLFGHFLEERYGPYYGQFNLKHSGYVQLINCVKFLSLLENITADTTLERIEKLKGSIPRSLLEDTKQAFLQCLYFRLKHAAQYGQHDHYIHLQKLNKEEQWKLKKAMKTTKKLQRFVLKKAGGMKDV</sequence>
<organism evidence="4 5">
    <name type="scientific">[Anoxybacillus] calidus</name>
    <dbReference type="NCBI Taxonomy" id="575178"/>
    <lineage>
        <taxon>Bacteria</taxon>
        <taxon>Bacillati</taxon>
        <taxon>Bacillota</taxon>
        <taxon>Bacilli</taxon>
        <taxon>Bacillales</taxon>
        <taxon>Anoxybacillaceae</taxon>
        <taxon>Paranoxybacillus</taxon>
    </lineage>
</organism>
<feature type="coiled-coil region" evidence="1">
    <location>
        <begin position="13"/>
        <end position="44"/>
    </location>
</feature>
<dbReference type="InterPro" id="IPR005105">
    <property type="entry name" value="GlnD_Uridyltrans_N"/>
</dbReference>
<dbReference type="GO" id="GO:0008773">
    <property type="term" value="F:[protein-PII] uridylyltransferase activity"/>
    <property type="evidence" value="ECO:0007669"/>
    <property type="project" value="InterPro"/>
</dbReference>
<evidence type="ECO:0000259" key="3">
    <source>
        <dbReference type="Pfam" id="PF10335"/>
    </source>
</evidence>
<evidence type="ECO:0000313" key="4">
    <source>
        <dbReference type="EMBL" id="MBA2870318.1"/>
    </source>
</evidence>
<accession>A0A7V9YXM7</accession>
<evidence type="ECO:0000259" key="2">
    <source>
        <dbReference type="Pfam" id="PF03445"/>
    </source>
</evidence>
<dbReference type="AlphaFoldDB" id="A0A7V9YXM7"/>
<dbReference type="Pfam" id="PF03445">
    <property type="entry name" value="DUF294"/>
    <property type="match status" value="1"/>
</dbReference>
<protein>
    <submittedName>
        <fullName evidence="4">Signal-transduction protein with cAMP-binding, CBS, and nucleotidyltransferase domain</fullName>
    </submittedName>
</protein>
<feature type="domain" description="Protein-PII uridylyltransferase N-terminal" evidence="2">
    <location>
        <begin position="27"/>
        <end position="163"/>
    </location>
</feature>
<gene>
    <name evidence="4" type="ORF">HNQ85_000576</name>
</gene>
<keyword evidence="4" id="KW-0808">Transferase</keyword>
<feature type="domain" description="DUF294" evidence="3">
    <location>
        <begin position="206"/>
        <end position="341"/>
    </location>
</feature>
<dbReference type="Proteomes" id="UP000580891">
    <property type="component" value="Unassembled WGS sequence"/>
</dbReference>
<keyword evidence="1" id="KW-0175">Coiled coil</keyword>
<proteinExistence type="predicted"/>
<dbReference type="Pfam" id="PF10335">
    <property type="entry name" value="DUF294_C"/>
    <property type="match status" value="1"/>
</dbReference>
<name>A0A7V9YXM7_9BACL</name>
<dbReference type="CDD" id="cd05401">
    <property type="entry name" value="NT_GlnE_GlnD_like"/>
    <property type="match status" value="1"/>
</dbReference>
<comment type="caution">
    <text evidence="4">The sequence shown here is derived from an EMBL/GenBank/DDBJ whole genome shotgun (WGS) entry which is preliminary data.</text>
</comment>
<dbReference type="RefSeq" id="WP_181535993.1">
    <property type="nucleotide sequence ID" value="NZ_JACDUU010000001.1"/>
</dbReference>
<dbReference type="InterPro" id="IPR018821">
    <property type="entry name" value="DUF294_put_nucleoTrafse_sb-bd"/>
</dbReference>
<reference evidence="4 5" key="1">
    <citation type="submission" date="2020-07" db="EMBL/GenBank/DDBJ databases">
        <title>Genomic Encyclopedia of Type Strains, Phase IV (KMG-IV): sequencing the most valuable type-strain genomes for metagenomic binning, comparative biology and taxonomic classification.</title>
        <authorList>
            <person name="Goeker M."/>
        </authorList>
    </citation>
    <scope>NUCLEOTIDE SEQUENCE [LARGE SCALE GENOMIC DNA]</scope>
    <source>
        <strain evidence="4 5">DSM 25220</strain>
    </source>
</reference>
<evidence type="ECO:0000256" key="1">
    <source>
        <dbReference type="SAM" id="Coils"/>
    </source>
</evidence>
<dbReference type="EMBL" id="JACDUU010000001">
    <property type="protein sequence ID" value="MBA2870318.1"/>
    <property type="molecule type" value="Genomic_DNA"/>
</dbReference>
<evidence type="ECO:0000313" key="5">
    <source>
        <dbReference type="Proteomes" id="UP000580891"/>
    </source>
</evidence>